<proteinExistence type="predicted"/>
<organism evidence="1 2">
    <name type="scientific">Leucogyrophana mollusca</name>
    <dbReference type="NCBI Taxonomy" id="85980"/>
    <lineage>
        <taxon>Eukaryota</taxon>
        <taxon>Fungi</taxon>
        <taxon>Dikarya</taxon>
        <taxon>Basidiomycota</taxon>
        <taxon>Agaricomycotina</taxon>
        <taxon>Agaricomycetes</taxon>
        <taxon>Agaricomycetidae</taxon>
        <taxon>Boletales</taxon>
        <taxon>Boletales incertae sedis</taxon>
        <taxon>Leucogyrophana</taxon>
    </lineage>
</organism>
<dbReference type="Proteomes" id="UP000790709">
    <property type="component" value="Unassembled WGS sequence"/>
</dbReference>
<accession>A0ACB8BG60</accession>
<reference evidence="1" key="1">
    <citation type="journal article" date="2021" name="New Phytol.">
        <title>Evolutionary innovations through gain and loss of genes in the ectomycorrhizal Boletales.</title>
        <authorList>
            <person name="Wu G."/>
            <person name="Miyauchi S."/>
            <person name="Morin E."/>
            <person name="Kuo A."/>
            <person name="Drula E."/>
            <person name="Varga T."/>
            <person name="Kohler A."/>
            <person name="Feng B."/>
            <person name="Cao Y."/>
            <person name="Lipzen A."/>
            <person name="Daum C."/>
            <person name="Hundley H."/>
            <person name="Pangilinan J."/>
            <person name="Johnson J."/>
            <person name="Barry K."/>
            <person name="LaButti K."/>
            <person name="Ng V."/>
            <person name="Ahrendt S."/>
            <person name="Min B."/>
            <person name="Choi I.G."/>
            <person name="Park H."/>
            <person name="Plett J.M."/>
            <person name="Magnuson J."/>
            <person name="Spatafora J.W."/>
            <person name="Nagy L.G."/>
            <person name="Henrissat B."/>
            <person name="Grigoriev I.V."/>
            <person name="Yang Z.L."/>
            <person name="Xu J."/>
            <person name="Martin F.M."/>
        </authorList>
    </citation>
    <scope>NUCLEOTIDE SEQUENCE</scope>
    <source>
        <strain evidence="1">KUC20120723A-06</strain>
    </source>
</reference>
<protein>
    <submittedName>
        <fullName evidence="1">Uncharacterized protein</fullName>
    </submittedName>
</protein>
<dbReference type="EMBL" id="MU266450">
    <property type="protein sequence ID" value="KAH7923498.1"/>
    <property type="molecule type" value="Genomic_DNA"/>
</dbReference>
<name>A0ACB8BG60_9AGAM</name>
<keyword evidence="2" id="KW-1185">Reference proteome</keyword>
<sequence>MHLPAVFLLLVYSGILPVHGRLLYTGPEDLYAFPKHRVTFLNNLPVQNETAERWLHEGLRGGEQEFLDEPWQETSWYSHAVRKEIGSSESQESLGTSKPISPEHSGFTLEHMKMGEQDGFICLIPPARESPPPVQENFDADTRLGHSWSLLQPLSGRCLYHRQTWFTYSYCHNQEIRQFRELPRTQPHPPGGYEPIEDPDWEAFTLGRAPPAADVGADVAIAEHNAQAANLEVARGPGSRYLVQRWGDGTFCEKTNKPREVEVQFHCSMTMTDSILLVREAKTCSYVLVVQTPRLCGEPGFKSRLESRDESLIRCRHIVDSSYDPVPSESTQLEQPQHDERDPVLDEFDHPSHLSQREPRFAAPSIAVNPVVHEKQKDSALDEYLKQAVAALLKSPEAQTQAGETPQVVVQKGANGEYFIEILEEIPLDDLDVEDVNGGDYMRIAEVLRKAEYDVKGEAEEAKKASKPQEGQGQAGGDDERKSRKARDEL</sequence>
<evidence type="ECO:0000313" key="2">
    <source>
        <dbReference type="Proteomes" id="UP000790709"/>
    </source>
</evidence>
<comment type="caution">
    <text evidence="1">The sequence shown here is derived from an EMBL/GenBank/DDBJ whole genome shotgun (WGS) entry which is preliminary data.</text>
</comment>
<gene>
    <name evidence="1" type="ORF">BV22DRAFT_1015312</name>
</gene>
<evidence type="ECO:0000313" key="1">
    <source>
        <dbReference type="EMBL" id="KAH7923498.1"/>
    </source>
</evidence>